<reference evidence="1" key="1">
    <citation type="submission" date="2023-03" db="EMBL/GenBank/DDBJ databases">
        <title>Massive genome expansion in bonnet fungi (Mycena s.s.) driven by repeated elements and novel gene families across ecological guilds.</title>
        <authorList>
            <consortium name="Lawrence Berkeley National Laboratory"/>
            <person name="Harder C.B."/>
            <person name="Miyauchi S."/>
            <person name="Viragh M."/>
            <person name="Kuo A."/>
            <person name="Thoen E."/>
            <person name="Andreopoulos B."/>
            <person name="Lu D."/>
            <person name="Skrede I."/>
            <person name="Drula E."/>
            <person name="Henrissat B."/>
            <person name="Morin E."/>
            <person name="Kohler A."/>
            <person name="Barry K."/>
            <person name="LaButti K."/>
            <person name="Morin E."/>
            <person name="Salamov A."/>
            <person name="Lipzen A."/>
            <person name="Mereny Z."/>
            <person name="Hegedus B."/>
            <person name="Baldrian P."/>
            <person name="Stursova M."/>
            <person name="Weitz H."/>
            <person name="Taylor A."/>
            <person name="Grigoriev I.V."/>
            <person name="Nagy L.G."/>
            <person name="Martin F."/>
            <person name="Kauserud H."/>
        </authorList>
    </citation>
    <scope>NUCLEOTIDE SEQUENCE</scope>
    <source>
        <strain evidence="1">9144</strain>
    </source>
</reference>
<comment type="caution">
    <text evidence="1">The sequence shown here is derived from an EMBL/GenBank/DDBJ whole genome shotgun (WGS) entry which is preliminary data.</text>
</comment>
<proteinExistence type="predicted"/>
<accession>A0AAD6Y5M4</accession>
<keyword evidence="2" id="KW-1185">Reference proteome</keyword>
<evidence type="ECO:0000313" key="1">
    <source>
        <dbReference type="EMBL" id="KAJ7192527.1"/>
    </source>
</evidence>
<name>A0AAD6Y5M4_9AGAR</name>
<dbReference type="EMBL" id="JARJCW010000119">
    <property type="protein sequence ID" value="KAJ7192527.1"/>
    <property type="molecule type" value="Genomic_DNA"/>
</dbReference>
<evidence type="ECO:0000313" key="2">
    <source>
        <dbReference type="Proteomes" id="UP001219525"/>
    </source>
</evidence>
<sequence length="110" mass="12720">MSENYSYGRVKGVVFGVKCPCTVIFTVLRELEAAPASVMDLDPVLYFRIPVLLEDWRRFIAIVEERLQVARQWETGSSTKFRACDNLQVYCALTRDWVTNRPLDLRVFGL</sequence>
<organism evidence="1 2">
    <name type="scientific">Mycena pura</name>
    <dbReference type="NCBI Taxonomy" id="153505"/>
    <lineage>
        <taxon>Eukaryota</taxon>
        <taxon>Fungi</taxon>
        <taxon>Dikarya</taxon>
        <taxon>Basidiomycota</taxon>
        <taxon>Agaricomycotina</taxon>
        <taxon>Agaricomycetes</taxon>
        <taxon>Agaricomycetidae</taxon>
        <taxon>Agaricales</taxon>
        <taxon>Marasmiineae</taxon>
        <taxon>Mycenaceae</taxon>
        <taxon>Mycena</taxon>
    </lineage>
</organism>
<dbReference type="Proteomes" id="UP001219525">
    <property type="component" value="Unassembled WGS sequence"/>
</dbReference>
<dbReference type="AlphaFoldDB" id="A0AAD6Y5M4"/>
<protein>
    <submittedName>
        <fullName evidence="1">Uncharacterized protein</fullName>
    </submittedName>
</protein>
<gene>
    <name evidence="1" type="ORF">GGX14DRAFT_406325</name>
</gene>